<feature type="chain" id="PRO_5013481353" description="Secreted protein" evidence="1">
    <location>
        <begin position="21"/>
        <end position="79"/>
    </location>
</feature>
<evidence type="ECO:0008006" key="3">
    <source>
        <dbReference type="Google" id="ProtNLM"/>
    </source>
</evidence>
<proteinExistence type="predicted"/>
<dbReference type="EMBL" id="GELH01000792">
    <property type="protein sequence ID" value="JAS03480.1"/>
    <property type="molecule type" value="Transcribed_RNA"/>
</dbReference>
<keyword evidence="1" id="KW-0732">Signal</keyword>
<organism evidence="2">
    <name type="scientific">Pinctada fucata</name>
    <name type="common">Akoya pearl oyster</name>
    <name type="synonym">Pinctada imbricata fucata</name>
    <dbReference type="NCBI Taxonomy" id="50426"/>
    <lineage>
        <taxon>Eukaryota</taxon>
        <taxon>Metazoa</taxon>
        <taxon>Spiralia</taxon>
        <taxon>Lophotrochozoa</taxon>
        <taxon>Mollusca</taxon>
        <taxon>Bivalvia</taxon>
        <taxon>Autobranchia</taxon>
        <taxon>Pteriomorphia</taxon>
        <taxon>Pterioida</taxon>
        <taxon>Pterioidea</taxon>
        <taxon>Pteriidae</taxon>
        <taxon>Pinctada</taxon>
    </lineage>
</organism>
<reference evidence="2" key="1">
    <citation type="submission" date="2016-03" db="EMBL/GenBank/DDBJ databases">
        <authorList>
            <person name="Ploux O."/>
        </authorList>
    </citation>
    <scope>NUCLEOTIDE SEQUENCE</scope>
    <source>
        <tissue evidence="2">Mantle</tissue>
    </source>
</reference>
<protein>
    <recommendedName>
        <fullName evidence="3">Secreted protein</fullName>
    </recommendedName>
</protein>
<name>A0A194ALR9_PINFU</name>
<evidence type="ECO:0000313" key="2">
    <source>
        <dbReference type="EMBL" id="JAS03480.1"/>
    </source>
</evidence>
<evidence type="ECO:0000256" key="1">
    <source>
        <dbReference type="SAM" id="SignalP"/>
    </source>
</evidence>
<sequence>MIINSVFVCIISLFTFCYKAFEVCEIISIHFVRVRIHTSCLCCSKECAIYFRNRKLYIKQCLSFAQKILLLVSSDALFE</sequence>
<dbReference type="EMBL" id="GELH01000791">
    <property type="protein sequence ID" value="JAS03481.1"/>
    <property type="molecule type" value="Transcribed_RNA"/>
</dbReference>
<feature type="signal peptide" evidence="1">
    <location>
        <begin position="1"/>
        <end position="20"/>
    </location>
</feature>
<accession>A0A194ALR9</accession>
<dbReference type="AlphaFoldDB" id="A0A194ALR9"/>